<dbReference type="EMBL" id="JBFOLK010000003">
    <property type="protein sequence ID" value="KAL2527611.1"/>
    <property type="molecule type" value="Genomic_DNA"/>
</dbReference>
<keyword evidence="2" id="KW-1185">Reference proteome</keyword>
<comment type="caution">
    <text evidence="1">The sequence shown here is derived from an EMBL/GenBank/DDBJ whole genome shotgun (WGS) entry which is preliminary data.</text>
</comment>
<sequence length="132" mass="14865">MSRITCFNTNLACLAFEIDTRHFPMVDTGDSQRLVDSFRLVDRPSLTSRSTAPIWTDGHLNPIRSSSKNIQIYRSPSRIASLELLWVMDQLQALPMACYSAREGSLRPNEMVVEEDLQVGPPTVEQLALSQI</sequence>
<dbReference type="AlphaFoldDB" id="A0ABD1URD7"/>
<reference evidence="2" key="1">
    <citation type="submission" date="2024-07" db="EMBL/GenBank/DDBJ databases">
        <title>Two chromosome-level genome assemblies of Korean endemic species Abeliophyllum distichum and Forsythia ovata (Oleaceae).</title>
        <authorList>
            <person name="Jang H."/>
        </authorList>
    </citation>
    <scope>NUCLEOTIDE SEQUENCE [LARGE SCALE GENOMIC DNA]</scope>
</reference>
<proteinExistence type="predicted"/>
<organism evidence="1 2">
    <name type="scientific">Abeliophyllum distichum</name>
    <dbReference type="NCBI Taxonomy" id="126358"/>
    <lineage>
        <taxon>Eukaryota</taxon>
        <taxon>Viridiplantae</taxon>
        <taxon>Streptophyta</taxon>
        <taxon>Embryophyta</taxon>
        <taxon>Tracheophyta</taxon>
        <taxon>Spermatophyta</taxon>
        <taxon>Magnoliopsida</taxon>
        <taxon>eudicotyledons</taxon>
        <taxon>Gunneridae</taxon>
        <taxon>Pentapetalae</taxon>
        <taxon>asterids</taxon>
        <taxon>lamiids</taxon>
        <taxon>Lamiales</taxon>
        <taxon>Oleaceae</taxon>
        <taxon>Forsythieae</taxon>
        <taxon>Abeliophyllum</taxon>
    </lineage>
</organism>
<dbReference type="Proteomes" id="UP001604336">
    <property type="component" value="Unassembled WGS sequence"/>
</dbReference>
<gene>
    <name evidence="1" type="ORF">Adt_12665</name>
</gene>
<name>A0ABD1URD7_9LAMI</name>
<evidence type="ECO:0000313" key="2">
    <source>
        <dbReference type="Proteomes" id="UP001604336"/>
    </source>
</evidence>
<protein>
    <submittedName>
        <fullName evidence="1">Uncharacterized protein</fullName>
    </submittedName>
</protein>
<accession>A0ABD1URD7</accession>
<evidence type="ECO:0000313" key="1">
    <source>
        <dbReference type="EMBL" id="KAL2527611.1"/>
    </source>
</evidence>